<protein>
    <submittedName>
        <fullName evidence="1">EC1118_1O4_3312p</fullName>
    </submittedName>
</protein>
<evidence type="ECO:0000313" key="1">
    <source>
        <dbReference type="EMBL" id="CAY86408.1"/>
    </source>
</evidence>
<organism evidence="1 2">
    <name type="scientific">Saccharomyces cerevisiae (strain Lalvin EC1118 / Prise de mousse)</name>
    <name type="common">Baker's yeast</name>
    <dbReference type="NCBI Taxonomy" id="643680"/>
    <lineage>
        <taxon>Eukaryota</taxon>
        <taxon>Fungi</taxon>
        <taxon>Dikarya</taxon>
        <taxon>Ascomycota</taxon>
        <taxon>Saccharomycotina</taxon>
        <taxon>Saccharomycetes</taxon>
        <taxon>Saccharomycetales</taxon>
        <taxon>Saccharomycetaceae</taxon>
        <taxon>Saccharomyces</taxon>
    </lineage>
</organism>
<sequence length="101" mass="12303">MFNLSTYYNHTKNTQKQLLEYFERRPIWMYNPFFALFLRYVIDSFKVLSRQSKYFPVRFDSIGIHRFWQDNITSLDVPANNNVSGLNVIFLCNFKDNRFLQ</sequence>
<accession>C8ZI83</accession>
<dbReference type="AlphaFoldDB" id="C8ZI83"/>
<name>C8ZI83_YEAS8</name>
<evidence type="ECO:0000313" key="2">
    <source>
        <dbReference type="Proteomes" id="UP000000286"/>
    </source>
</evidence>
<dbReference type="Proteomes" id="UP000000286">
    <property type="component" value="Chromosome XV"/>
</dbReference>
<gene>
    <name evidence="1" type="ORF">EC1118_1O4_3312g</name>
</gene>
<dbReference type="HOGENOM" id="CLU_2293906_0_0_1"/>
<reference evidence="1 2" key="1">
    <citation type="journal article" date="2009" name="Proc. Natl. Acad. Sci. U.S.A.">
        <title>Eukaryote-to-eukaryote gene transfer events revealed by the genome sequence of the wine yeast Saccharomyces cerevisiae EC1118.</title>
        <authorList>
            <person name="Novo M."/>
            <person name="Bigey F."/>
            <person name="Beyne E."/>
            <person name="Galeote V."/>
            <person name="Gavory F."/>
            <person name="Mallet S."/>
            <person name="Cambot B."/>
            <person name="Legras J.L."/>
            <person name="Wincker P."/>
            <person name="Casaregola S."/>
            <person name="Dequin S."/>
        </authorList>
    </citation>
    <scope>NUCLEOTIDE SEQUENCE [LARGE SCALE GENOMIC DNA]</scope>
    <source>
        <strain evidence="2">Lalvin EC1118 / Prise de mousse</strain>
    </source>
</reference>
<proteinExistence type="predicted"/>
<dbReference type="EMBL" id="FN394216">
    <property type="protein sequence ID" value="CAY86408.1"/>
    <property type="molecule type" value="Genomic_DNA"/>
</dbReference>